<proteinExistence type="predicted"/>
<feature type="region of interest" description="Disordered" evidence="1">
    <location>
        <begin position="69"/>
        <end position="147"/>
    </location>
</feature>
<feature type="compositionally biased region" description="Basic and acidic residues" evidence="1">
    <location>
        <begin position="126"/>
        <end position="140"/>
    </location>
</feature>
<protein>
    <submittedName>
        <fullName evidence="2">Uncharacterized protein</fullName>
    </submittedName>
</protein>
<sequence length="284" mass="30552">MPSTSSPSATPHSVSHFVSHFVSRSVSPPISPQSALPSSHFVKPSVILLSVPPSAPSVPLLHHQHHSSVSPCVSRSVTPPSEHEQRVSVETTNNSDGAPWLPGRRWRPAEGPEEEEEEEEEEEGETERYSQRGGGRERGHPRGSCMSLAHLPGLPLVHPSAARGGDGSILASPRALSPTIPNHPCQTSTIPNPPCQTKSSSAAPTHHRTKPCLPNLTNLFQVPTYRYIPQDLTSTPSQGNCKRPGTLPYHPPPSPTPQRLPRQRRGGFTGRTAAPPLSRVTATT</sequence>
<feature type="compositionally biased region" description="Pro residues" evidence="1">
    <location>
        <begin position="249"/>
        <end position="258"/>
    </location>
</feature>
<feature type="compositionally biased region" description="Polar residues" evidence="1">
    <location>
        <begin position="69"/>
        <end position="79"/>
    </location>
</feature>
<accession>A0AAW0TQJ2</accession>
<evidence type="ECO:0000313" key="2">
    <source>
        <dbReference type="EMBL" id="KAK8389576.1"/>
    </source>
</evidence>
<comment type="caution">
    <text evidence="2">The sequence shown here is derived from an EMBL/GenBank/DDBJ whole genome shotgun (WGS) entry which is preliminary data.</text>
</comment>
<evidence type="ECO:0000313" key="3">
    <source>
        <dbReference type="Proteomes" id="UP001487740"/>
    </source>
</evidence>
<name>A0AAW0TQJ2_SCYPA</name>
<dbReference type="EMBL" id="JARAKH010000027">
    <property type="protein sequence ID" value="KAK8389576.1"/>
    <property type="molecule type" value="Genomic_DNA"/>
</dbReference>
<evidence type="ECO:0000256" key="1">
    <source>
        <dbReference type="SAM" id="MobiDB-lite"/>
    </source>
</evidence>
<feature type="compositionally biased region" description="Acidic residues" evidence="1">
    <location>
        <begin position="111"/>
        <end position="125"/>
    </location>
</feature>
<keyword evidence="3" id="KW-1185">Reference proteome</keyword>
<feature type="region of interest" description="Disordered" evidence="1">
    <location>
        <begin position="230"/>
        <end position="284"/>
    </location>
</feature>
<dbReference type="AlphaFoldDB" id="A0AAW0TQJ2"/>
<feature type="compositionally biased region" description="Polar residues" evidence="1">
    <location>
        <begin position="231"/>
        <end position="240"/>
    </location>
</feature>
<reference evidence="2 3" key="1">
    <citation type="submission" date="2023-03" db="EMBL/GenBank/DDBJ databases">
        <title>High-quality genome of Scylla paramamosain provides insights in environmental adaptation.</title>
        <authorList>
            <person name="Zhang L."/>
        </authorList>
    </citation>
    <scope>NUCLEOTIDE SEQUENCE [LARGE SCALE GENOMIC DNA]</scope>
    <source>
        <strain evidence="2">LZ_2023a</strain>
        <tissue evidence="2">Muscle</tissue>
    </source>
</reference>
<dbReference type="Proteomes" id="UP001487740">
    <property type="component" value="Unassembled WGS sequence"/>
</dbReference>
<organism evidence="2 3">
    <name type="scientific">Scylla paramamosain</name>
    <name type="common">Mud crab</name>
    <dbReference type="NCBI Taxonomy" id="85552"/>
    <lineage>
        <taxon>Eukaryota</taxon>
        <taxon>Metazoa</taxon>
        <taxon>Ecdysozoa</taxon>
        <taxon>Arthropoda</taxon>
        <taxon>Crustacea</taxon>
        <taxon>Multicrustacea</taxon>
        <taxon>Malacostraca</taxon>
        <taxon>Eumalacostraca</taxon>
        <taxon>Eucarida</taxon>
        <taxon>Decapoda</taxon>
        <taxon>Pleocyemata</taxon>
        <taxon>Brachyura</taxon>
        <taxon>Eubrachyura</taxon>
        <taxon>Portunoidea</taxon>
        <taxon>Portunidae</taxon>
        <taxon>Portuninae</taxon>
        <taxon>Scylla</taxon>
    </lineage>
</organism>
<gene>
    <name evidence="2" type="ORF">O3P69_008939</name>
</gene>